<dbReference type="InterPro" id="IPR001461">
    <property type="entry name" value="Aspartic_peptidase_A1"/>
</dbReference>
<dbReference type="PROSITE" id="PS51767">
    <property type="entry name" value="PEPTIDASE_A1"/>
    <property type="match status" value="1"/>
</dbReference>
<proteinExistence type="inferred from homology"/>
<comment type="similarity">
    <text evidence="1 5">Belongs to the peptidase A1 family.</text>
</comment>
<gene>
    <name evidence="7" type="ORF">AAG570_006922</name>
</gene>
<dbReference type="PROSITE" id="PS00141">
    <property type="entry name" value="ASP_PROTEASE"/>
    <property type="match status" value="2"/>
</dbReference>
<reference evidence="7 8" key="1">
    <citation type="submission" date="2024-07" db="EMBL/GenBank/DDBJ databases">
        <title>Chromosome-level genome assembly of the water stick insect Ranatra chinensis (Heteroptera: Nepidae).</title>
        <authorList>
            <person name="Liu X."/>
        </authorList>
    </citation>
    <scope>NUCLEOTIDE SEQUENCE [LARGE SCALE GENOMIC DNA]</scope>
    <source>
        <strain evidence="7">Cailab_2021Rc</strain>
        <tissue evidence="7">Muscle</tissue>
    </source>
</reference>
<dbReference type="GO" id="GO:0006508">
    <property type="term" value="P:proteolysis"/>
    <property type="evidence" value="ECO:0007669"/>
    <property type="project" value="UniProtKB-KW"/>
</dbReference>
<accession>A0ABD0YVP8</accession>
<dbReference type="InterPro" id="IPR021109">
    <property type="entry name" value="Peptidase_aspartic_dom_sf"/>
</dbReference>
<comment type="caution">
    <text evidence="7">The sequence shown here is derived from an EMBL/GenBank/DDBJ whole genome shotgun (WGS) entry which is preliminary data.</text>
</comment>
<evidence type="ECO:0000256" key="4">
    <source>
        <dbReference type="PIRSR" id="PIRSR601461-2"/>
    </source>
</evidence>
<dbReference type="FunFam" id="2.40.70.10:FF:000044">
    <property type="entry name" value="Lysosomal aspartic protease"/>
    <property type="match status" value="1"/>
</dbReference>
<evidence type="ECO:0000259" key="6">
    <source>
        <dbReference type="PROSITE" id="PS51767"/>
    </source>
</evidence>
<dbReference type="InterPro" id="IPR033121">
    <property type="entry name" value="PEPTIDASE_A1"/>
</dbReference>
<keyword evidence="5" id="KW-0645">Protease</keyword>
<feature type="disulfide bond" evidence="4">
    <location>
        <begin position="201"/>
        <end position="205"/>
    </location>
</feature>
<dbReference type="SUPFAM" id="SSF50630">
    <property type="entry name" value="Acid proteases"/>
    <property type="match status" value="1"/>
</dbReference>
<keyword evidence="8" id="KW-1185">Reference proteome</keyword>
<dbReference type="FunFam" id="2.40.70.10:FF:000004">
    <property type="entry name" value="Pepsin A"/>
    <property type="match status" value="1"/>
</dbReference>
<sequence>MQSQYFGRISLGTPGQEFQVLFDTGSSDLWVPSSRCSPVNRPCHSHSKFDARRSSTLIFNGDPVDMEYTKGSISGFLITDTLRIGDMTVVNQTFTEAVEEPGTAFLYSKFDGIFGLGFPQLSFSGALPPFHNMLAQNLLSEPVFSVYLNRDQKAETGGEITFGGIDPQKVDQSSLKYIPLTKKTYWQFNVESVSSGPIKWCNDGCQMMADTGTTMIVAPNEVVRSIKQSVGIKEDEYGSELVDCSKLDELPQIDFTINGDVYALEGKDYMVKVGIIGFQFCSFGFRGMDMDPDEPWILGDIFLGKFYTVFNAGDSSIAFGALKK</sequence>
<evidence type="ECO:0000256" key="1">
    <source>
        <dbReference type="ARBA" id="ARBA00007447"/>
    </source>
</evidence>
<dbReference type="AlphaFoldDB" id="A0ABD0YVP8"/>
<name>A0ABD0YVP8_9HEMI</name>
<keyword evidence="5" id="KW-0378">Hydrolase</keyword>
<keyword evidence="5" id="KW-0064">Aspartyl protease</keyword>
<dbReference type="Gene3D" id="2.60.40.1960">
    <property type="match status" value="1"/>
</dbReference>
<evidence type="ECO:0000256" key="2">
    <source>
        <dbReference type="ARBA" id="ARBA00023157"/>
    </source>
</evidence>
<organism evidence="7 8">
    <name type="scientific">Ranatra chinensis</name>
    <dbReference type="NCBI Taxonomy" id="642074"/>
    <lineage>
        <taxon>Eukaryota</taxon>
        <taxon>Metazoa</taxon>
        <taxon>Ecdysozoa</taxon>
        <taxon>Arthropoda</taxon>
        <taxon>Hexapoda</taxon>
        <taxon>Insecta</taxon>
        <taxon>Pterygota</taxon>
        <taxon>Neoptera</taxon>
        <taxon>Paraneoptera</taxon>
        <taxon>Hemiptera</taxon>
        <taxon>Heteroptera</taxon>
        <taxon>Panheteroptera</taxon>
        <taxon>Nepomorpha</taxon>
        <taxon>Nepidae</taxon>
        <taxon>Ranatrinae</taxon>
        <taxon>Ranatra</taxon>
    </lineage>
</organism>
<dbReference type="Gene3D" id="2.40.70.10">
    <property type="entry name" value="Acid Proteases"/>
    <property type="match status" value="2"/>
</dbReference>
<dbReference type="Proteomes" id="UP001558652">
    <property type="component" value="Unassembled WGS sequence"/>
</dbReference>
<feature type="active site" evidence="3">
    <location>
        <position position="23"/>
    </location>
</feature>
<feature type="disulfide bond" evidence="4">
    <location>
        <begin position="36"/>
        <end position="43"/>
    </location>
</feature>
<feature type="disulfide bond" evidence="4">
    <location>
        <begin position="244"/>
        <end position="281"/>
    </location>
</feature>
<keyword evidence="2 4" id="KW-1015">Disulfide bond</keyword>
<evidence type="ECO:0000256" key="3">
    <source>
        <dbReference type="PIRSR" id="PIRSR601461-1"/>
    </source>
</evidence>
<feature type="active site" evidence="3">
    <location>
        <position position="210"/>
    </location>
</feature>
<protein>
    <recommendedName>
        <fullName evidence="6">Peptidase A1 domain-containing protein</fullName>
    </recommendedName>
</protein>
<dbReference type="EMBL" id="JBFDAA010000002">
    <property type="protein sequence ID" value="KAL1139945.1"/>
    <property type="molecule type" value="Genomic_DNA"/>
</dbReference>
<evidence type="ECO:0000313" key="7">
    <source>
        <dbReference type="EMBL" id="KAL1139945.1"/>
    </source>
</evidence>
<dbReference type="Pfam" id="PF00026">
    <property type="entry name" value="Asp"/>
    <property type="match status" value="1"/>
</dbReference>
<dbReference type="GO" id="GO:0004190">
    <property type="term" value="F:aspartic-type endopeptidase activity"/>
    <property type="evidence" value="ECO:0007669"/>
    <property type="project" value="UniProtKB-KW"/>
</dbReference>
<dbReference type="PANTHER" id="PTHR47966:SF51">
    <property type="entry name" value="BETA-SITE APP-CLEAVING ENZYME, ISOFORM A-RELATED"/>
    <property type="match status" value="1"/>
</dbReference>
<dbReference type="PANTHER" id="PTHR47966">
    <property type="entry name" value="BETA-SITE APP-CLEAVING ENZYME, ISOFORM A-RELATED"/>
    <property type="match status" value="1"/>
</dbReference>
<dbReference type="PRINTS" id="PR00792">
    <property type="entry name" value="PEPSIN"/>
</dbReference>
<evidence type="ECO:0000256" key="5">
    <source>
        <dbReference type="RuleBase" id="RU000454"/>
    </source>
</evidence>
<dbReference type="InterPro" id="IPR001969">
    <property type="entry name" value="Aspartic_peptidase_AS"/>
</dbReference>
<feature type="domain" description="Peptidase A1" evidence="6">
    <location>
        <begin position="5"/>
        <end position="320"/>
    </location>
</feature>
<evidence type="ECO:0000313" key="8">
    <source>
        <dbReference type="Proteomes" id="UP001558652"/>
    </source>
</evidence>